<dbReference type="Proteomes" id="UP001153620">
    <property type="component" value="Chromosome 1"/>
</dbReference>
<dbReference type="AlphaFoldDB" id="A0A9N9RQB8"/>
<dbReference type="Pfam" id="PF03020">
    <property type="entry name" value="LEM"/>
    <property type="match status" value="1"/>
</dbReference>
<evidence type="ECO:0000313" key="5">
    <source>
        <dbReference type="Proteomes" id="UP001153620"/>
    </source>
</evidence>
<evidence type="ECO:0000256" key="1">
    <source>
        <dbReference type="SAM" id="MobiDB-lite"/>
    </source>
</evidence>
<evidence type="ECO:0000259" key="3">
    <source>
        <dbReference type="SMART" id="SM00540"/>
    </source>
</evidence>
<reference evidence="4" key="2">
    <citation type="submission" date="2022-10" db="EMBL/GenBank/DDBJ databases">
        <authorList>
            <consortium name="ENA_rothamsted_submissions"/>
            <consortium name="culmorum"/>
            <person name="King R."/>
        </authorList>
    </citation>
    <scope>NUCLEOTIDE SEQUENCE</scope>
</reference>
<reference evidence="4" key="1">
    <citation type="submission" date="2022-01" db="EMBL/GenBank/DDBJ databases">
        <authorList>
            <person name="King R."/>
        </authorList>
    </citation>
    <scope>NUCLEOTIDE SEQUENCE</scope>
</reference>
<proteinExistence type="predicted"/>
<keyword evidence="2" id="KW-0472">Membrane</keyword>
<feature type="compositionally biased region" description="Basic and acidic residues" evidence="1">
    <location>
        <begin position="67"/>
        <end position="76"/>
    </location>
</feature>
<feature type="region of interest" description="Disordered" evidence="1">
    <location>
        <begin position="43"/>
        <end position="136"/>
    </location>
</feature>
<keyword evidence="5" id="KW-1185">Reference proteome</keyword>
<evidence type="ECO:0000313" key="4">
    <source>
        <dbReference type="EMBL" id="CAG9800486.1"/>
    </source>
</evidence>
<feature type="compositionally biased region" description="Low complexity" evidence="1">
    <location>
        <begin position="92"/>
        <end position="109"/>
    </location>
</feature>
<dbReference type="PANTHER" id="PTHR13428">
    <property type="entry name" value="INNER NUCLEAR MEMBRANE PROTEIN MAN1 LEM DOMAIN CONTAINING PROTEIN"/>
    <property type="match status" value="1"/>
</dbReference>
<gene>
    <name evidence="4" type="ORF">CHIRRI_LOCUS3429</name>
</gene>
<evidence type="ECO:0000256" key="2">
    <source>
        <dbReference type="SAM" id="Phobius"/>
    </source>
</evidence>
<protein>
    <recommendedName>
        <fullName evidence="3">LEM domain-containing protein</fullName>
    </recommendedName>
</protein>
<dbReference type="FunFam" id="1.10.720.40:FF:000001">
    <property type="entry name" value="LEM domain containing 2, isoform CRA_a"/>
    <property type="match status" value="1"/>
</dbReference>
<feature type="domain" description="LEM" evidence="3">
    <location>
        <begin position="3"/>
        <end position="46"/>
    </location>
</feature>
<dbReference type="InterPro" id="IPR011015">
    <property type="entry name" value="LEM/LEM-like_dom_sf"/>
</dbReference>
<accession>A0A9N9RQB8</accession>
<dbReference type="InterPro" id="IPR003887">
    <property type="entry name" value="LEM_dom"/>
</dbReference>
<dbReference type="InterPro" id="IPR052277">
    <property type="entry name" value="INM_ESCRT-Associated"/>
</dbReference>
<dbReference type="GO" id="GO:0031490">
    <property type="term" value="F:chromatin DNA binding"/>
    <property type="evidence" value="ECO:0007669"/>
    <property type="project" value="TreeGrafter"/>
</dbReference>
<dbReference type="EMBL" id="OU895877">
    <property type="protein sequence ID" value="CAG9800486.1"/>
    <property type="molecule type" value="Genomic_DNA"/>
</dbReference>
<dbReference type="CDD" id="cd12934">
    <property type="entry name" value="LEM"/>
    <property type="match status" value="1"/>
</dbReference>
<dbReference type="GO" id="GO:0030514">
    <property type="term" value="P:negative regulation of BMP signaling pathway"/>
    <property type="evidence" value="ECO:0007669"/>
    <property type="project" value="TreeGrafter"/>
</dbReference>
<organism evidence="4 5">
    <name type="scientific">Chironomus riparius</name>
    <dbReference type="NCBI Taxonomy" id="315576"/>
    <lineage>
        <taxon>Eukaryota</taxon>
        <taxon>Metazoa</taxon>
        <taxon>Ecdysozoa</taxon>
        <taxon>Arthropoda</taxon>
        <taxon>Hexapoda</taxon>
        <taxon>Insecta</taxon>
        <taxon>Pterygota</taxon>
        <taxon>Neoptera</taxon>
        <taxon>Endopterygota</taxon>
        <taxon>Diptera</taxon>
        <taxon>Nematocera</taxon>
        <taxon>Chironomoidea</taxon>
        <taxon>Chironomidae</taxon>
        <taxon>Chironominae</taxon>
        <taxon>Chironomus</taxon>
    </lineage>
</organism>
<dbReference type="SUPFAM" id="SSF63451">
    <property type="entry name" value="LEM domain"/>
    <property type="match status" value="1"/>
</dbReference>
<name>A0A9N9RQB8_9DIPT</name>
<dbReference type="GO" id="GO:0006998">
    <property type="term" value="P:nuclear envelope organization"/>
    <property type="evidence" value="ECO:0007669"/>
    <property type="project" value="TreeGrafter"/>
</dbReference>
<dbReference type="Gene3D" id="1.10.720.40">
    <property type="match status" value="1"/>
</dbReference>
<sequence length="369" mass="42097">MSVNLDDLSNDEIRIRLQQYGFANLPVTQTTRKVLVKKLKNAMENEKAKNRRETIAVVKSSDDEDVPDPKKRERTPNRRATIAVTEKTKKVPASSSSAESIPELPAPKTTSRRSTSRATPVKDPKPVVSSTENVINESDDDIVEVNTYTRRSKTPTMSKSETVRTSYKNQVETIADPIPEKKRFVEEVIIQPKIPIQTATRRKTAYTSTVTEQFELPPRIDTPTKFGKTSLTTSYNPTTNYRFEKEKEKVQDDDYEFDEEETPYLSNFAKRLSTLKAEPLDASIKPKSTSAYTEYRSSNDNYSSVPATSYKYSQYGSSSSYQQAVKRTGVVNQMTKDFNTMDRKYSVRKYVYITLIIMLIIAIYVLLFL</sequence>
<keyword evidence="2" id="KW-1133">Transmembrane helix</keyword>
<feature type="transmembrane region" description="Helical" evidence="2">
    <location>
        <begin position="350"/>
        <end position="368"/>
    </location>
</feature>
<keyword evidence="2" id="KW-0812">Transmembrane</keyword>
<dbReference type="PANTHER" id="PTHR13428:SF12">
    <property type="entry name" value="INNER NUCLEAR MEMBRANE PROTEIN MAN1"/>
    <property type="match status" value="1"/>
</dbReference>
<dbReference type="SMART" id="SM00540">
    <property type="entry name" value="LEM"/>
    <property type="match status" value="1"/>
</dbReference>
<dbReference type="OrthoDB" id="8068829at2759"/>
<feature type="compositionally biased region" description="Basic and acidic residues" evidence="1">
    <location>
        <begin position="43"/>
        <end position="54"/>
    </location>
</feature>